<organism evidence="2 3">
    <name type="scientific">Hymenolepis diminuta</name>
    <name type="common">Rat tapeworm</name>
    <dbReference type="NCBI Taxonomy" id="6216"/>
    <lineage>
        <taxon>Eukaryota</taxon>
        <taxon>Metazoa</taxon>
        <taxon>Spiralia</taxon>
        <taxon>Lophotrochozoa</taxon>
        <taxon>Platyhelminthes</taxon>
        <taxon>Cestoda</taxon>
        <taxon>Eucestoda</taxon>
        <taxon>Cyclophyllidea</taxon>
        <taxon>Hymenolepididae</taxon>
        <taxon>Hymenolepis</taxon>
    </lineage>
</organism>
<dbReference type="AlphaFoldDB" id="A0A564Z4Y4"/>
<feature type="compositionally biased region" description="Low complexity" evidence="1">
    <location>
        <begin position="31"/>
        <end position="41"/>
    </location>
</feature>
<accession>A0A564Z4Y4</accession>
<dbReference type="EMBL" id="CABIJS010000599">
    <property type="protein sequence ID" value="VUZ54053.1"/>
    <property type="molecule type" value="Genomic_DNA"/>
</dbReference>
<evidence type="ECO:0000313" key="3">
    <source>
        <dbReference type="Proteomes" id="UP000321570"/>
    </source>
</evidence>
<reference evidence="2 3" key="1">
    <citation type="submission" date="2019-07" db="EMBL/GenBank/DDBJ databases">
        <authorList>
            <person name="Jastrzebski P J."/>
            <person name="Paukszto L."/>
            <person name="Jastrzebski P J."/>
        </authorList>
    </citation>
    <scope>NUCLEOTIDE SEQUENCE [LARGE SCALE GENOMIC DNA]</scope>
    <source>
        <strain evidence="2 3">WMS-il1</strain>
    </source>
</reference>
<feature type="compositionally biased region" description="Polar residues" evidence="1">
    <location>
        <begin position="9"/>
        <end position="30"/>
    </location>
</feature>
<proteinExistence type="predicted"/>
<evidence type="ECO:0000256" key="1">
    <source>
        <dbReference type="SAM" id="MobiDB-lite"/>
    </source>
</evidence>
<dbReference type="Proteomes" id="UP000321570">
    <property type="component" value="Unassembled WGS sequence"/>
</dbReference>
<protein>
    <submittedName>
        <fullName evidence="2">Uncharacterized protein</fullName>
    </submittedName>
</protein>
<evidence type="ECO:0000313" key="2">
    <source>
        <dbReference type="EMBL" id="VUZ54053.1"/>
    </source>
</evidence>
<feature type="region of interest" description="Disordered" evidence="1">
    <location>
        <begin position="1"/>
        <end position="41"/>
    </location>
</feature>
<gene>
    <name evidence="2" type="ORF">WMSIL1_LOCUS12237</name>
</gene>
<name>A0A564Z4Y4_HYMDI</name>
<sequence>MVRYPEGLQQHQQQSYPSRSKTLTTSTNHHQQQQQQQQGSCDLLSYSNSLSQNQSRFAQKASHYKSEPMLAGCDDLESELDHDIDDPISVLVSNGVRSDDFLGGNFGKKICMTPPPVTSGRTLENYAVSFPKPQASYV</sequence>
<keyword evidence="3" id="KW-1185">Reference proteome</keyword>